<organism evidence="7 8">
    <name type="scientific">Amycolatopsis xylanica</name>
    <dbReference type="NCBI Taxonomy" id="589385"/>
    <lineage>
        <taxon>Bacteria</taxon>
        <taxon>Bacillati</taxon>
        <taxon>Actinomycetota</taxon>
        <taxon>Actinomycetes</taxon>
        <taxon>Pseudonocardiales</taxon>
        <taxon>Pseudonocardiaceae</taxon>
        <taxon>Amycolatopsis</taxon>
    </lineage>
</organism>
<dbReference type="GO" id="GO:0005737">
    <property type="term" value="C:cytoplasm"/>
    <property type="evidence" value="ECO:0007669"/>
    <property type="project" value="UniProtKB-ARBA"/>
</dbReference>
<dbReference type="GO" id="GO:0016485">
    <property type="term" value="P:protein processing"/>
    <property type="evidence" value="ECO:0007669"/>
    <property type="project" value="TreeGrafter"/>
</dbReference>
<evidence type="ECO:0000313" key="8">
    <source>
        <dbReference type="Proteomes" id="UP000199515"/>
    </source>
</evidence>
<feature type="region of interest" description="Disordered" evidence="4">
    <location>
        <begin position="165"/>
        <end position="188"/>
    </location>
</feature>
<dbReference type="Gene3D" id="2.60.120.260">
    <property type="entry name" value="Galactose-binding domain-like"/>
    <property type="match status" value="1"/>
</dbReference>
<feature type="signal peptide" evidence="5">
    <location>
        <begin position="1"/>
        <end position="31"/>
    </location>
</feature>
<feature type="region of interest" description="Disordered" evidence="4">
    <location>
        <begin position="954"/>
        <end position="978"/>
    </location>
</feature>
<evidence type="ECO:0000313" key="7">
    <source>
        <dbReference type="EMBL" id="SDY39126.1"/>
    </source>
</evidence>
<name>A0A1H3JGS4_9PSEU</name>
<dbReference type="AlphaFoldDB" id="A0A1H3JGS4"/>
<protein>
    <submittedName>
        <fullName evidence="7">Proprotein convertase P-domain-containing protein</fullName>
    </submittedName>
</protein>
<dbReference type="GO" id="GO:0012505">
    <property type="term" value="C:endomembrane system"/>
    <property type="evidence" value="ECO:0007669"/>
    <property type="project" value="UniProtKB-ARBA"/>
</dbReference>
<dbReference type="GO" id="GO:0016020">
    <property type="term" value="C:membrane"/>
    <property type="evidence" value="ECO:0007669"/>
    <property type="project" value="TreeGrafter"/>
</dbReference>
<dbReference type="InterPro" id="IPR000209">
    <property type="entry name" value="Peptidase_S8/S53_dom"/>
</dbReference>
<sequence>MRPSRTIRGRTTAGAAALIAALGLVTPVAAAAETGLAPDAIAENTAQQIGALQAMKKNLTAAESKVDSKLLVQQKIQKHALSAQAVPQLQSGAEISPAGTTLVDIRVDKVSQDLLDTLVKLGAGVRAVSEKVGSIRAELSLDAVTQISQRSDVRRVEVADGAMTASQLANPGGPNQANPGSVPESKEDLSKRLTAEIQKATAAKSARTSADAAAVITSEGDRAHNADLARQQFGISGIGVKVCALSDGVNSLAASQAKGELPANVDVIPGQEGSGDEGTAMLEIIHDLAPNAALGFATAFNSDASFADNIRKLRFDAHCDIIVDDVLYFKESPFQDWIIAQAVNDVTAAGALYFSSAGNEGSVANGTSGHWEGDFNDSHKPIGKYAGTAHNFAPGTGLQIYNPLSDASGSGVPVILHWSDPLGHSSNDYDLYLINSAGNVVSFSQNNQTGTEDPYERVNTTGGAGLRLAIVKFSGENRYLSLSALRGRFKDSADGLKAYATPGVTLGHSAARAAFSVAAVPAAKAFPRALEPGDPANPAGPYPAAYGPGSKAERFSSDGPRRVFYQADGTPITPGNVSATGGEVRQKPEIAAADGVSTSVGGFNPFYGTSAAAPHAAAIAALVLSGNPGLPPAEVRSALINTAVDIEAPGVDNLTGAGVILADKVLQYTGASPQPRAVAAKPTVTPTDGGAFLDPGDSAKVTLPVTNDGDGVASSVSVVLTSPTPGVTVAPRAKSYGTISPGQTGVNDFTLTVPATQQLGDPVVLNARVTFAGSLSPTTQTFSIPVGQPSPVAKDFAYAGAPVAIPDNSPLGASVPITVAGVGRASKLTLSVDGTECSTDQNSTTVGLNHSYIGDLVGTLTSPSGKKATVFQRNGGGGNNLCKVVFADDAARPFSSVAAGDNPFTGTWRGTQPLSGLVGVADGTWTFAVVDAAGGDTGFIRSVSLHVNGFVTPTEAGATQRPATGRPGGVHTGPVKPQ</sequence>
<dbReference type="OrthoDB" id="9813435at2"/>
<evidence type="ECO:0000259" key="6">
    <source>
        <dbReference type="PROSITE" id="PS51829"/>
    </source>
</evidence>
<dbReference type="PANTHER" id="PTHR42884:SF14">
    <property type="entry name" value="NEUROENDOCRINE CONVERTASE 1"/>
    <property type="match status" value="1"/>
</dbReference>
<proteinExistence type="predicted"/>
<dbReference type="PROSITE" id="PS00138">
    <property type="entry name" value="SUBTILASE_SER"/>
    <property type="match status" value="1"/>
</dbReference>
<dbReference type="InterPro" id="IPR008979">
    <property type="entry name" value="Galactose-bd-like_sf"/>
</dbReference>
<feature type="compositionally biased region" description="Low complexity" evidence="4">
    <location>
        <begin position="531"/>
        <end position="549"/>
    </location>
</feature>
<gene>
    <name evidence="7" type="ORF">SAMN05421504_105403</name>
</gene>
<evidence type="ECO:0000256" key="2">
    <source>
        <dbReference type="ARBA" id="ARBA00022801"/>
    </source>
</evidence>
<dbReference type="Gene3D" id="3.40.50.200">
    <property type="entry name" value="Peptidase S8/S53 domain"/>
    <property type="match status" value="2"/>
</dbReference>
<dbReference type="EMBL" id="FNON01000005">
    <property type="protein sequence ID" value="SDY39126.1"/>
    <property type="molecule type" value="Genomic_DNA"/>
</dbReference>
<dbReference type="PROSITE" id="PS51829">
    <property type="entry name" value="P_HOMO_B"/>
    <property type="match status" value="1"/>
</dbReference>
<evidence type="ECO:0000256" key="4">
    <source>
        <dbReference type="SAM" id="MobiDB-lite"/>
    </source>
</evidence>
<evidence type="ECO:0000256" key="1">
    <source>
        <dbReference type="ARBA" id="ARBA00022670"/>
    </source>
</evidence>
<feature type="region of interest" description="Disordered" evidence="4">
    <location>
        <begin position="531"/>
        <end position="557"/>
    </location>
</feature>
<keyword evidence="3" id="KW-0720">Serine protease</keyword>
<evidence type="ECO:0000256" key="5">
    <source>
        <dbReference type="SAM" id="SignalP"/>
    </source>
</evidence>
<dbReference type="Proteomes" id="UP000199515">
    <property type="component" value="Unassembled WGS sequence"/>
</dbReference>
<keyword evidence="8" id="KW-1185">Reference proteome</keyword>
<dbReference type="InterPro" id="IPR036852">
    <property type="entry name" value="Peptidase_S8/S53_dom_sf"/>
</dbReference>
<feature type="chain" id="PRO_5011736682" evidence="5">
    <location>
        <begin position="32"/>
        <end position="978"/>
    </location>
</feature>
<dbReference type="SUPFAM" id="SSF49785">
    <property type="entry name" value="Galactose-binding domain-like"/>
    <property type="match status" value="1"/>
</dbReference>
<dbReference type="CDD" id="cd05562">
    <property type="entry name" value="Peptidases_S53_like"/>
    <property type="match status" value="1"/>
</dbReference>
<keyword evidence="5" id="KW-0732">Signal</keyword>
<reference evidence="7 8" key="1">
    <citation type="submission" date="2016-10" db="EMBL/GenBank/DDBJ databases">
        <authorList>
            <person name="de Groot N.N."/>
        </authorList>
    </citation>
    <scope>NUCLEOTIDE SEQUENCE [LARGE SCALE GENOMIC DNA]</scope>
    <source>
        <strain evidence="7 8">CPCC 202699</strain>
    </source>
</reference>
<keyword evidence="2" id="KW-0378">Hydrolase</keyword>
<dbReference type="SUPFAM" id="SSF52743">
    <property type="entry name" value="Subtilisin-like"/>
    <property type="match status" value="1"/>
</dbReference>
<feature type="compositionally biased region" description="Polar residues" evidence="4">
    <location>
        <begin position="165"/>
        <end position="179"/>
    </location>
</feature>
<feature type="domain" description="P/Homo B" evidence="6">
    <location>
        <begin position="787"/>
        <end position="953"/>
    </location>
</feature>
<dbReference type="PANTHER" id="PTHR42884">
    <property type="entry name" value="PROPROTEIN CONVERTASE SUBTILISIN/KEXIN-RELATED"/>
    <property type="match status" value="1"/>
</dbReference>
<dbReference type="InterPro" id="IPR002884">
    <property type="entry name" value="P_dom"/>
</dbReference>
<dbReference type="STRING" id="589385.SAMN05421504_105403"/>
<keyword evidence="1" id="KW-0645">Protease</keyword>
<evidence type="ECO:0000256" key="3">
    <source>
        <dbReference type="ARBA" id="ARBA00022825"/>
    </source>
</evidence>
<dbReference type="GO" id="GO:0004252">
    <property type="term" value="F:serine-type endopeptidase activity"/>
    <property type="evidence" value="ECO:0007669"/>
    <property type="project" value="InterPro"/>
</dbReference>
<dbReference type="Pfam" id="PF00082">
    <property type="entry name" value="Peptidase_S8"/>
    <property type="match status" value="1"/>
</dbReference>
<dbReference type="InterPro" id="IPR023828">
    <property type="entry name" value="Peptidase_S8_Ser-AS"/>
</dbReference>
<dbReference type="Pfam" id="PF01483">
    <property type="entry name" value="P_proprotein"/>
    <property type="match status" value="1"/>
</dbReference>
<accession>A0A1H3JGS4</accession>
<dbReference type="InterPro" id="IPR034075">
    <property type="entry name" value="Glr3161-like_dom"/>
</dbReference>